<proteinExistence type="predicted"/>
<name>A0A1M6D0S0_9FIRM</name>
<dbReference type="EMBL" id="FQXJ01000022">
    <property type="protein sequence ID" value="SHI66809.1"/>
    <property type="molecule type" value="Genomic_DNA"/>
</dbReference>
<protein>
    <submittedName>
        <fullName evidence="2">Putative cell wall binding repeat 2</fullName>
    </submittedName>
</protein>
<accession>A0A1M6D0S0</accession>
<gene>
    <name evidence="2" type="ORF">SAMN02746098_04446</name>
</gene>
<evidence type="ECO:0000313" key="3">
    <source>
        <dbReference type="Proteomes" id="UP000183954"/>
    </source>
</evidence>
<evidence type="ECO:0000313" key="2">
    <source>
        <dbReference type="EMBL" id="SHI66809.1"/>
    </source>
</evidence>
<dbReference type="RefSeq" id="WP_073032276.1">
    <property type="nucleotide sequence ID" value="NZ_FQXJ01000022.1"/>
</dbReference>
<dbReference type="Pfam" id="PF04122">
    <property type="entry name" value="CW_binding_2"/>
    <property type="match status" value="1"/>
</dbReference>
<dbReference type="Proteomes" id="UP000183954">
    <property type="component" value="Unassembled WGS sequence"/>
</dbReference>
<evidence type="ECO:0000256" key="1">
    <source>
        <dbReference type="SAM" id="MobiDB-lite"/>
    </source>
</evidence>
<dbReference type="OrthoDB" id="9798386at2"/>
<keyword evidence="3" id="KW-1185">Reference proteome</keyword>
<organism evidence="2 3">
    <name type="scientific">Desulfosporosinus lacus DSM 15449</name>
    <dbReference type="NCBI Taxonomy" id="1121420"/>
    <lineage>
        <taxon>Bacteria</taxon>
        <taxon>Bacillati</taxon>
        <taxon>Bacillota</taxon>
        <taxon>Clostridia</taxon>
        <taxon>Eubacteriales</taxon>
        <taxon>Desulfitobacteriaceae</taxon>
        <taxon>Desulfosporosinus</taxon>
    </lineage>
</organism>
<sequence>MLSLEKIHEKLVNLGIAGTPAQITIEKYIPKSLGFPSEKRIPSWKTFPVTHSADAVLLATGYNFPDALAGASLGVLDNAPLLLVNPYTDNQKTITEIRRVLEPGGTNPRPFPRGKHPTFWRL</sequence>
<feature type="compositionally biased region" description="Basic residues" evidence="1">
    <location>
        <begin position="112"/>
        <end position="122"/>
    </location>
</feature>
<reference evidence="3" key="1">
    <citation type="submission" date="2016-11" db="EMBL/GenBank/DDBJ databases">
        <authorList>
            <person name="Varghese N."/>
            <person name="Submissions S."/>
        </authorList>
    </citation>
    <scope>NUCLEOTIDE SEQUENCE [LARGE SCALE GENOMIC DNA]</scope>
    <source>
        <strain evidence="3">DSM 15449</strain>
    </source>
</reference>
<dbReference type="InterPro" id="IPR007253">
    <property type="entry name" value="Cell_wall-bd_2"/>
</dbReference>
<dbReference type="AlphaFoldDB" id="A0A1M6D0S0"/>
<feature type="region of interest" description="Disordered" evidence="1">
    <location>
        <begin position="103"/>
        <end position="122"/>
    </location>
</feature>